<name>A0A1A7BY92_9BURK</name>
<protein>
    <submittedName>
        <fullName evidence="1">Uncharacterized protein</fullName>
    </submittedName>
</protein>
<evidence type="ECO:0000313" key="1">
    <source>
        <dbReference type="EMBL" id="OBV37709.1"/>
    </source>
</evidence>
<dbReference type="EMBL" id="LOCQ01000060">
    <property type="protein sequence ID" value="OBV37709.1"/>
    <property type="molecule type" value="Genomic_DNA"/>
</dbReference>
<dbReference type="RefSeq" id="WP_150127921.1">
    <property type="nucleotide sequence ID" value="NZ_LOCQ01000060.1"/>
</dbReference>
<reference evidence="1 2" key="1">
    <citation type="submission" date="2016-04" db="EMBL/GenBank/DDBJ databases">
        <title>Draft genome sequence of Janthinobacterium psychrotolerans sp. nov., isolated from freshwater sediments in Denmark.</title>
        <authorList>
            <person name="Gong X."/>
            <person name="Skrivergaard S."/>
            <person name="Korsgaard B.S."/>
            <person name="Schreiber L."/>
            <person name="Marshall I.P."/>
            <person name="Finster K."/>
            <person name="Schramm A."/>
        </authorList>
    </citation>
    <scope>NUCLEOTIDE SEQUENCE [LARGE SCALE GENOMIC DNA]</scope>
    <source>
        <strain evidence="1 2">S3-2</strain>
    </source>
</reference>
<gene>
    <name evidence="1" type="ORF">ASR47_1003373</name>
</gene>
<comment type="caution">
    <text evidence="1">The sequence shown here is derived from an EMBL/GenBank/DDBJ whole genome shotgun (WGS) entry which is preliminary data.</text>
</comment>
<organism evidence="1 2">
    <name type="scientific">Janthinobacterium psychrotolerans</name>
    <dbReference type="NCBI Taxonomy" id="1747903"/>
    <lineage>
        <taxon>Bacteria</taxon>
        <taxon>Pseudomonadati</taxon>
        <taxon>Pseudomonadota</taxon>
        <taxon>Betaproteobacteria</taxon>
        <taxon>Burkholderiales</taxon>
        <taxon>Oxalobacteraceae</taxon>
        <taxon>Janthinobacterium</taxon>
    </lineage>
</organism>
<sequence length="241" mass="27319">MNEQTILSTSPLDEQPLAWPENAIPERWIVALFNKMTFSYGVKFLDQWKGIDTDGIKRHWAQKLFVLTTAELTRGVERLDSRAWPPTLPEFLALCRPPVEPSVAFHEALEQGALRTRGEPNVWSSPAVFWAWRKLGAHECARNTYAVLRPRWEAALAAELEREVIEPIPKQDPVELPAPGKTVTSSRKAQQLIGAFKLKNIGEAGQGDGRRWARRIIQRRDAGDIFSIFVIECAERTLGVR</sequence>
<accession>A0A1A7BY92</accession>
<evidence type="ECO:0000313" key="2">
    <source>
        <dbReference type="Proteomes" id="UP000092713"/>
    </source>
</evidence>
<keyword evidence="2" id="KW-1185">Reference proteome</keyword>
<dbReference type="Proteomes" id="UP000092713">
    <property type="component" value="Unassembled WGS sequence"/>
</dbReference>
<dbReference type="STRING" id="1747903.ASR47_1003373"/>
<dbReference type="OrthoDB" id="8946427at2"/>
<dbReference type="AlphaFoldDB" id="A0A1A7BY92"/>
<proteinExistence type="predicted"/>